<evidence type="ECO:0000256" key="1">
    <source>
        <dbReference type="SAM" id="MobiDB-lite"/>
    </source>
</evidence>
<accession>A0ABR2R6G4</accession>
<keyword evidence="3" id="KW-1185">Reference proteome</keyword>
<feature type="region of interest" description="Disordered" evidence="1">
    <location>
        <begin position="66"/>
        <end position="98"/>
    </location>
</feature>
<comment type="caution">
    <text evidence="2">The sequence shown here is derived from an EMBL/GenBank/DDBJ whole genome shotgun (WGS) entry which is preliminary data.</text>
</comment>
<dbReference type="Proteomes" id="UP001396334">
    <property type="component" value="Unassembled WGS sequence"/>
</dbReference>
<protein>
    <submittedName>
        <fullName evidence="2">Uncharacterized protein</fullName>
    </submittedName>
</protein>
<organism evidence="2 3">
    <name type="scientific">Hibiscus sabdariffa</name>
    <name type="common">roselle</name>
    <dbReference type="NCBI Taxonomy" id="183260"/>
    <lineage>
        <taxon>Eukaryota</taxon>
        <taxon>Viridiplantae</taxon>
        <taxon>Streptophyta</taxon>
        <taxon>Embryophyta</taxon>
        <taxon>Tracheophyta</taxon>
        <taxon>Spermatophyta</taxon>
        <taxon>Magnoliopsida</taxon>
        <taxon>eudicotyledons</taxon>
        <taxon>Gunneridae</taxon>
        <taxon>Pentapetalae</taxon>
        <taxon>rosids</taxon>
        <taxon>malvids</taxon>
        <taxon>Malvales</taxon>
        <taxon>Malvaceae</taxon>
        <taxon>Malvoideae</taxon>
        <taxon>Hibiscus</taxon>
    </lineage>
</organism>
<gene>
    <name evidence="2" type="ORF">V6N11_075424</name>
</gene>
<proteinExistence type="predicted"/>
<sequence length="98" mass="10822">MVWSMELKGIFIGVLCFSFFALQTPCISLQIQSQSSNEQAEKGVQLSPSALLVVPRKLGFTEELAGRTHQQKISSTKKTEDVSGEMSHFSSPIEFEAL</sequence>
<evidence type="ECO:0000313" key="2">
    <source>
        <dbReference type="EMBL" id="KAK9008535.1"/>
    </source>
</evidence>
<reference evidence="2 3" key="1">
    <citation type="journal article" date="2024" name="G3 (Bethesda)">
        <title>Genome assembly of Hibiscus sabdariffa L. provides insights into metabolisms of medicinal natural products.</title>
        <authorList>
            <person name="Kim T."/>
        </authorList>
    </citation>
    <scope>NUCLEOTIDE SEQUENCE [LARGE SCALE GENOMIC DNA]</scope>
    <source>
        <strain evidence="2">TK-2024</strain>
        <tissue evidence="2">Old leaves</tissue>
    </source>
</reference>
<name>A0ABR2R6G4_9ROSI</name>
<dbReference type="EMBL" id="JBBPBN010000026">
    <property type="protein sequence ID" value="KAK9008535.1"/>
    <property type="molecule type" value="Genomic_DNA"/>
</dbReference>
<evidence type="ECO:0000313" key="3">
    <source>
        <dbReference type="Proteomes" id="UP001396334"/>
    </source>
</evidence>